<name>A0ABP9Y4G7_9FUNG</name>
<dbReference type="Proteomes" id="UP001476247">
    <property type="component" value="Unassembled WGS sequence"/>
</dbReference>
<feature type="compositionally biased region" description="Low complexity" evidence="2">
    <location>
        <begin position="79"/>
        <end position="94"/>
    </location>
</feature>
<dbReference type="Pfam" id="PF20400">
    <property type="entry name" value="BAR_4"/>
    <property type="match status" value="1"/>
</dbReference>
<organism evidence="4 5">
    <name type="scientific">Helicostylum pulchrum</name>
    <dbReference type="NCBI Taxonomy" id="562976"/>
    <lineage>
        <taxon>Eukaryota</taxon>
        <taxon>Fungi</taxon>
        <taxon>Fungi incertae sedis</taxon>
        <taxon>Mucoromycota</taxon>
        <taxon>Mucoromycotina</taxon>
        <taxon>Mucoromycetes</taxon>
        <taxon>Mucorales</taxon>
        <taxon>Mucorineae</taxon>
        <taxon>Mucoraceae</taxon>
        <taxon>Helicostylum</taxon>
    </lineage>
</organism>
<feature type="compositionally biased region" description="Polar residues" evidence="2">
    <location>
        <begin position="95"/>
        <end position="105"/>
    </location>
</feature>
<protein>
    <recommendedName>
        <fullName evidence="3">PH domain-containing protein</fullName>
    </recommendedName>
</protein>
<keyword evidence="1" id="KW-0597">Phosphoprotein</keyword>
<feature type="domain" description="PH" evidence="3">
    <location>
        <begin position="381"/>
        <end position="478"/>
    </location>
</feature>
<dbReference type="InterPro" id="IPR046868">
    <property type="entry name" value="BAR_4"/>
</dbReference>
<dbReference type="EMBL" id="BAABUJ010000020">
    <property type="protein sequence ID" value="GAA5801869.1"/>
    <property type="molecule type" value="Genomic_DNA"/>
</dbReference>
<dbReference type="SUPFAM" id="SSF50729">
    <property type="entry name" value="PH domain-like"/>
    <property type="match status" value="1"/>
</dbReference>
<comment type="caution">
    <text evidence="4">The sequence shown here is derived from an EMBL/GenBank/DDBJ whole genome shotgun (WGS) entry which is preliminary data.</text>
</comment>
<evidence type="ECO:0000313" key="4">
    <source>
        <dbReference type="EMBL" id="GAA5801869.1"/>
    </source>
</evidence>
<evidence type="ECO:0000256" key="2">
    <source>
        <dbReference type="SAM" id="MobiDB-lite"/>
    </source>
</evidence>
<gene>
    <name evidence="4" type="ORF">HPULCUR_007325</name>
</gene>
<evidence type="ECO:0000313" key="5">
    <source>
        <dbReference type="Proteomes" id="UP001476247"/>
    </source>
</evidence>
<feature type="region of interest" description="Disordered" evidence="2">
    <location>
        <begin position="33"/>
        <end position="52"/>
    </location>
</feature>
<sequence>MSQKENITARPQSRFIEHFDIIPPAELLDMIDDQEEKEEEEEKERQRVYLSADEKLGKKPTPLYGLSTSRLADNHLFYSPTPSTTHSTPSLSASKVSNKSKPMNATTTTTTTTGPIKLDKKLRSLNKADVIIKRYESWYKFIILFISWLSEIERLCSQSKRTYQLLSDTTSSKSSSNKSVNDIQATLYSFTTDLALQEKKLAQAIQNEHLPSLEQFKKQCNYNIKSLKNQFGLGLGEFLRRAEVTASFMAQLAKTCKDARGTIENGAQVTNDPWLVNLFLLRRLKREVDEENRLRKLMVPIQKTILTFENQLLVSVQNAIKTCFNKPGVCTEQSIQILNHTANNSWDTFVSLNQKDLVDEANPLKQYLNINYPCKNDPLVMTVHKGQLERKIGVLSKYSERFFVLTQSGFLHQFKLNDKMAPEYSIYLPKCNLLQSKDAWFEIQRSGSVLQRDKSYVFRTSSSEEMATWCKLLSGYTLHTACVTGLAK</sequence>
<dbReference type="Pfam" id="PF20399">
    <property type="entry name" value="PH_20"/>
    <property type="match status" value="1"/>
</dbReference>
<dbReference type="SMART" id="SM00233">
    <property type="entry name" value="PH"/>
    <property type="match status" value="1"/>
</dbReference>
<accession>A0ABP9Y4G7</accession>
<feature type="compositionally biased region" description="Basic and acidic residues" evidence="2">
    <location>
        <begin position="43"/>
        <end position="52"/>
    </location>
</feature>
<dbReference type="Gene3D" id="2.30.29.30">
    <property type="entry name" value="Pleckstrin-homology domain (PH domain)/Phosphotyrosine-binding domain (PTB)"/>
    <property type="match status" value="1"/>
</dbReference>
<feature type="region of interest" description="Disordered" evidence="2">
    <location>
        <begin position="79"/>
        <end position="112"/>
    </location>
</feature>
<evidence type="ECO:0000256" key="1">
    <source>
        <dbReference type="ARBA" id="ARBA00022553"/>
    </source>
</evidence>
<proteinExistence type="predicted"/>
<dbReference type="InterPro" id="IPR046869">
    <property type="entry name" value="SLM1/RGC1-like_PH"/>
</dbReference>
<dbReference type="InterPro" id="IPR011993">
    <property type="entry name" value="PH-like_dom_sf"/>
</dbReference>
<evidence type="ECO:0000259" key="3">
    <source>
        <dbReference type="PROSITE" id="PS50003"/>
    </source>
</evidence>
<dbReference type="PANTHER" id="PTHR31941:SF1">
    <property type="entry name" value="CYTOSKELETAL SIGNALING PROTEIN SLM1"/>
    <property type="match status" value="1"/>
</dbReference>
<dbReference type="PANTHER" id="PTHR31941">
    <property type="entry name" value="CYTOSKELETAL SIGNALING PROTEIN SLM1"/>
    <property type="match status" value="1"/>
</dbReference>
<dbReference type="PROSITE" id="PS50003">
    <property type="entry name" value="PH_DOMAIN"/>
    <property type="match status" value="1"/>
</dbReference>
<reference evidence="4 5" key="1">
    <citation type="submission" date="2024-04" db="EMBL/GenBank/DDBJ databases">
        <title>genome sequences of Mucor flavus KT1a and Helicostylum pulchrum KT1b strains isolation_sourced from the surface of a dry-aged beef.</title>
        <authorList>
            <person name="Toyotome T."/>
            <person name="Hosono M."/>
            <person name="Torimaru M."/>
            <person name="Fukuda K."/>
            <person name="Mikami N."/>
        </authorList>
    </citation>
    <scope>NUCLEOTIDE SEQUENCE [LARGE SCALE GENOMIC DNA]</scope>
    <source>
        <strain evidence="4 5">KT1b</strain>
    </source>
</reference>
<dbReference type="InterPro" id="IPR001849">
    <property type="entry name" value="PH_domain"/>
</dbReference>
<feature type="compositionally biased region" description="Acidic residues" evidence="2">
    <location>
        <begin position="33"/>
        <end position="42"/>
    </location>
</feature>
<keyword evidence="5" id="KW-1185">Reference proteome</keyword>